<keyword evidence="5" id="KW-0812">Transmembrane</keyword>
<accession>A0A2G9IAD1</accession>
<dbReference type="EMBL" id="NKXS01000056">
    <property type="protein sequence ID" value="PIN26716.1"/>
    <property type="molecule type" value="Genomic_DNA"/>
</dbReference>
<dbReference type="GO" id="GO:0016874">
    <property type="term" value="F:ligase activity"/>
    <property type="evidence" value="ECO:0007669"/>
    <property type="project" value="UniProtKB-KW"/>
</dbReference>
<proteinExistence type="predicted"/>
<dbReference type="GO" id="GO:0008270">
    <property type="term" value="F:zinc ion binding"/>
    <property type="evidence" value="ECO:0007669"/>
    <property type="project" value="UniProtKB-KW"/>
</dbReference>
<comment type="caution">
    <text evidence="7">The sequence shown here is derived from an EMBL/GenBank/DDBJ whole genome shotgun (WGS) entry which is preliminary data.</text>
</comment>
<feature type="transmembrane region" description="Helical" evidence="5">
    <location>
        <begin position="434"/>
        <end position="458"/>
    </location>
</feature>
<evidence type="ECO:0000256" key="4">
    <source>
        <dbReference type="SAM" id="MobiDB-lite"/>
    </source>
</evidence>
<name>A0A2G9IAD1_9LAMI</name>
<feature type="compositionally biased region" description="Polar residues" evidence="4">
    <location>
        <begin position="104"/>
        <end position="113"/>
    </location>
</feature>
<dbReference type="SMART" id="SM00744">
    <property type="entry name" value="RINGv"/>
    <property type="match status" value="1"/>
</dbReference>
<evidence type="ECO:0000256" key="3">
    <source>
        <dbReference type="ARBA" id="ARBA00022833"/>
    </source>
</evidence>
<dbReference type="SUPFAM" id="SSF57850">
    <property type="entry name" value="RING/U-box"/>
    <property type="match status" value="1"/>
</dbReference>
<evidence type="ECO:0000313" key="7">
    <source>
        <dbReference type="EMBL" id="PIN26716.1"/>
    </source>
</evidence>
<keyword evidence="2" id="KW-0863">Zinc-finger</keyword>
<feature type="domain" description="RING-CH-type" evidence="6">
    <location>
        <begin position="258"/>
        <end position="320"/>
    </location>
</feature>
<feature type="transmembrane region" description="Helical" evidence="5">
    <location>
        <begin position="380"/>
        <end position="397"/>
    </location>
</feature>
<protein>
    <submittedName>
        <fullName evidence="7">Ubiquitin--protein ligase</fullName>
    </submittedName>
</protein>
<evidence type="ECO:0000259" key="6">
    <source>
        <dbReference type="PROSITE" id="PS51292"/>
    </source>
</evidence>
<feature type="transmembrane region" description="Helical" evidence="5">
    <location>
        <begin position="409"/>
        <end position="428"/>
    </location>
</feature>
<dbReference type="InterPro" id="IPR011016">
    <property type="entry name" value="Znf_RING-CH"/>
</dbReference>
<feature type="region of interest" description="Disordered" evidence="4">
    <location>
        <begin position="91"/>
        <end position="113"/>
    </location>
</feature>
<keyword evidence="7" id="KW-0436">Ligase</keyword>
<keyword evidence="8" id="KW-1185">Reference proteome</keyword>
<reference evidence="8" key="1">
    <citation type="journal article" date="2018" name="Gigascience">
        <title>Genome assembly of the Pink Ipe (Handroanthus impetiginosus, Bignoniaceae), a highly valued, ecologically keystone Neotropical timber forest tree.</title>
        <authorList>
            <person name="Silva-Junior O.B."/>
            <person name="Grattapaglia D."/>
            <person name="Novaes E."/>
            <person name="Collevatti R.G."/>
        </authorList>
    </citation>
    <scope>NUCLEOTIDE SEQUENCE [LARGE SCALE GENOMIC DNA]</scope>
    <source>
        <strain evidence="8">cv. UFG-1</strain>
    </source>
</reference>
<dbReference type="STRING" id="429701.A0A2G9IAD1"/>
<evidence type="ECO:0000256" key="2">
    <source>
        <dbReference type="ARBA" id="ARBA00022771"/>
    </source>
</evidence>
<dbReference type="PANTHER" id="PTHR46158">
    <property type="entry name" value="OS02G0165000 PROTEIN"/>
    <property type="match status" value="1"/>
</dbReference>
<keyword evidence="5" id="KW-1133">Transmembrane helix</keyword>
<feature type="region of interest" description="Disordered" evidence="4">
    <location>
        <begin position="492"/>
        <end position="517"/>
    </location>
</feature>
<evidence type="ECO:0000313" key="8">
    <source>
        <dbReference type="Proteomes" id="UP000231279"/>
    </source>
</evidence>
<dbReference type="OrthoDB" id="435038at2759"/>
<dbReference type="Pfam" id="PF12906">
    <property type="entry name" value="RINGv"/>
    <property type="match status" value="1"/>
</dbReference>
<dbReference type="InterPro" id="IPR013083">
    <property type="entry name" value="Znf_RING/FYVE/PHD"/>
</dbReference>
<feature type="transmembrane region" description="Helical" evidence="5">
    <location>
        <begin position="354"/>
        <end position="374"/>
    </location>
</feature>
<dbReference type="PROSITE" id="PS51292">
    <property type="entry name" value="ZF_RING_CH"/>
    <property type="match status" value="1"/>
</dbReference>
<dbReference type="CDD" id="cd16495">
    <property type="entry name" value="RING_CH-C4HC3_MARCH"/>
    <property type="match status" value="1"/>
</dbReference>
<gene>
    <name evidence="7" type="ORF">CDL12_00526</name>
</gene>
<keyword evidence="5" id="KW-0472">Membrane</keyword>
<sequence>MMNAEEKNTSELDELHNRSTICERQVVVPIHELETSSEMAEQKSNSKHWRKSNLFLEIPTRTLEVSRQEFVQIKMPPTTTPTPKRVNFVVTPSPSDSRLKGSPGPSSTRAKSSIRNILPKLKLKYRGSNSDTDKAANDIDLATGAPDTPSISQSWSFSKIFTPRMKRPSSLPVTPLANSNPNSTRGGRTNSRLTLDTKGVRRMSRSLSVPVINKEKGIRKTDSFFRVIPSTPKVTDADTPASTATAGDDEKNETNGEDIPEEEAVCRICLVELCEGGETLKMECSCKGELALAHQDCAVKWFAIKGNQTCDVCKQEVRNLPVTLLRIQSCINRNTTVSNLGQMEINRYRVWHEVPILVIISMLAYFCFLEQLLVGKMGSSAIAISLPFSCVLGLLSSMTSSTMVKRRFVWVYASVQFALVVLFAHIFYNLVHIQAVLSILLSTFAGFGVSMSASSIVVEVQRWRRRREALRNQNEISNQIMLNLNRRLPPSEVATPSYSSPRHHITEVENPEAFSRS</sequence>
<organism evidence="7 8">
    <name type="scientific">Handroanthus impetiginosus</name>
    <dbReference type="NCBI Taxonomy" id="429701"/>
    <lineage>
        <taxon>Eukaryota</taxon>
        <taxon>Viridiplantae</taxon>
        <taxon>Streptophyta</taxon>
        <taxon>Embryophyta</taxon>
        <taxon>Tracheophyta</taxon>
        <taxon>Spermatophyta</taxon>
        <taxon>Magnoliopsida</taxon>
        <taxon>eudicotyledons</taxon>
        <taxon>Gunneridae</taxon>
        <taxon>Pentapetalae</taxon>
        <taxon>asterids</taxon>
        <taxon>lamiids</taxon>
        <taxon>Lamiales</taxon>
        <taxon>Bignoniaceae</taxon>
        <taxon>Crescentiina</taxon>
        <taxon>Tabebuia alliance</taxon>
        <taxon>Handroanthus</taxon>
    </lineage>
</organism>
<feature type="region of interest" description="Disordered" evidence="4">
    <location>
        <begin position="231"/>
        <end position="257"/>
    </location>
</feature>
<feature type="compositionally biased region" description="Polar residues" evidence="4">
    <location>
        <begin position="176"/>
        <end position="192"/>
    </location>
</feature>
<feature type="region of interest" description="Disordered" evidence="4">
    <location>
        <begin position="166"/>
        <end position="192"/>
    </location>
</feature>
<keyword evidence="3" id="KW-0862">Zinc</keyword>
<dbReference type="AlphaFoldDB" id="A0A2G9IAD1"/>
<dbReference type="PANTHER" id="PTHR46158:SF1">
    <property type="entry name" value="RING_U-BOX SUPERFAMILY PROTEIN"/>
    <property type="match status" value="1"/>
</dbReference>
<dbReference type="Gene3D" id="3.30.40.10">
    <property type="entry name" value="Zinc/RING finger domain, C3HC4 (zinc finger)"/>
    <property type="match status" value="1"/>
</dbReference>
<evidence type="ECO:0000256" key="5">
    <source>
        <dbReference type="SAM" id="Phobius"/>
    </source>
</evidence>
<feature type="compositionally biased region" description="Low complexity" evidence="4">
    <location>
        <begin position="237"/>
        <end position="246"/>
    </location>
</feature>
<keyword evidence="1" id="KW-0479">Metal-binding</keyword>
<dbReference type="Proteomes" id="UP000231279">
    <property type="component" value="Unassembled WGS sequence"/>
</dbReference>
<evidence type="ECO:0000256" key="1">
    <source>
        <dbReference type="ARBA" id="ARBA00022723"/>
    </source>
</evidence>